<evidence type="ECO:0000256" key="2">
    <source>
        <dbReference type="ARBA" id="ARBA00023163"/>
    </source>
</evidence>
<dbReference type="PROSITE" id="PS51134">
    <property type="entry name" value="ZF_TFIIB"/>
    <property type="match status" value="1"/>
</dbReference>
<keyword evidence="1" id="KW-0805">Transcription regulation</keyword>
<dbReference type="SUPFAM" id="SSF57783">
    <property type="entry name" value="Zinc beta-ribbon"/>
    <property type="match status" value="1"/>
</dbReference>
<dbReference type="InterPro" id="IPR000812">
    <property type="entry name" value="TFIIB"/>
</dbReference>
<keyword evidence="3" id="KW-0862">Zinc</keyword>
<protein>
    <recommendedName>
        <fullName evidence="4">TFIIB-type domain-containing protein</fullName>
    </recommendedName>
</protein>
<feature type="domain" description="TFIIB-type" evidence="4">
    <location>
        <begin position="8"/>
        <end position="40"/>
    </location>
</feature>
<dbReference type="InterPro" id="IPR013137">
    <property type="entry name" value="Znf_TFIIB"/>
</dbReference>
<keyword evidence="6" id="KW-1185">Reference proteome</keyword>
<dbReference type="Pfam" id="PF08271">
    <property type="entry name" value="Zn_Ribbon_TF"/>
    <property type="match status" value="1"/>
</dbReference>
<evidence type="ECO:0000313" key="6">
    <source>
        <dbReference type="Proteomes" id="UP001244341"/>
    </source>
</evidence>
<gene>
    <name evidence="5" type="ORF">OEZ85_011045</name>
</gene>
<accession>A0ABY8TPS7</accession>
<dbReference type="Proteomes" id="UP001244341">
    <property type="component" value="Chromosome 2b"/>
</dbReference>
<name>A0ABY8TPS7_TETOB</name>
<sequence length="261" mass="28479">MQFYYPFHPESPCPECGQADTIIDAAQGDAVCRACGLVRASHLVSDEAEFRCFSDDFGQVQDKSRLGPPAAAGEHDAAALPASKIAHNPLLDRLNRSCCDRDKSPKVSADFFRIAEDVLHIPRTVSEDAVAMFKATVRDIPGSHKCRIRPAAMEAVCVFYACKRATHLRLTKTKEQVCAAFGVQMPTFVLMNNTFALVARTKPWLSATVTSEEAPAMLPVLLRHAGLHWTAKQRADVSNSVAALYRSNRRYTGSAGPSSPS</sequence>
<dbReference type="PRINTS" id="PR00685">
    <property type="entry name" value="TIFACTORIIB"/>
</dbReference>
<dbReference type="EMBL" id="CP126209">
    <property type="protein sequence ID" value="WIA10879.1"/>
    <property type="molecule type" value="Genomic_DNA"/>
</dbReference>
<reference evidence="5 6" key="1">
    <citation type="submission" date="2023-05" db="EMBL/GenBank/DDBJ databases">
        <title>A 100% complete, gapless, phased diploid assembly of the Scenedesmus obliquus UTEX 3031 genome.</title>
        <authorList>
            <person name="Biondi T.C."/>
            <person name="Hanschen E.R."/>
            <person name="Kwon T."/>
            <person name="Eng W."/>
            <person name="Kruse C.P.S."/>
            <person name="Koehler S.I."/>
            <person name="Kunde Y."/>
            <person name="Gleasner C.D."/>
            <person name="You Mak K.T."/>
            <person name="Polle J."/>
            <person name="Hovde B.T."/>
            <person name="Starkenburg S.R."/>
        </authorList>
    </citation>
    <scope>NUCLEOTIDE SEQUENCE [LARGE SCALE GENOMIC DNA]</scope>
    <source>
        <strain evidence="5 6">DOE0152z</strain>
    </source>
</reference>
<keyword evidence="2" id="KW-0804">Transcription</keyword>
<evidence type="ECO:0000259" key="4">
    <source>
        <dbReference type="PROSITE" id="PS51134"/>
    </source>
</evidence>
<evidence type="ECO:0000256" key="3">
    <source>
        <dbReference type="PROSITE-ProRule" id="PRU00469"/>
    </source>
</evidence>
<proteinExistence type="predicted"/>
<keyword evidence="3" id="KW-0863">Zinc-finger</keyword>
<dbReference type="Gene3D" id="1.10.472.170">
    <property type="match status" value="1"/>
</dbReference>
<organism evidence="5 6">
    <name type="scientific">Tetradesmus obliquus</name>
    <name type="common">Green alga</name>
    <name type="synonym">Acutodesmus obliquus</name>
    <dbReference type="NCBI Taxonomy" id="3088"/>
    <lineage>
        <taxon>Eukaryota</taxon>
        <taxon>Viridiplantae</taxon>
        <taxon>Chlorophyta</taxon>
        <taxon>core chlorophytes</taxon>
        <taxon>Chlorophyceae</taxon>
        <taxon>CS clade</taxon>
        <taxon>Sphaeropleales</taxon>
        <taxon>Scenedesmaceae</taxon>
        <taxon>Tetradesmus</taxon>
    </lineage>
</organism>
<evidence type="ECO:0000256" key="1">
    <source>
        <dbReference type="ARBA" id="ARBA00023015"/>
    </source>
</evidence>
<keyword evidence="3" id="KW-0479">Metal-binding</keyword>
<evidence type="ECO:0000313" key="5">
    <source>
        <dbReference type="EMBL" id="WIA10879.1"/>
    </source>
</evidence>